<dbReference type="GeneID" id="89941071"/>
<organism evidence="5 6">
    <name type="scientific">Canariomyces notabilis</name>
    <dbReference type="NCBI Taxonomy" id="2074819"/>
    <lineage>
        <taxon>Eukaryota</taxon>
        <taxon>Fungi</taxon>
        <taxon>Dikarya</taxon>
        <taxon>Ascomycota</taxon>
        <taxon>Pezizomycotina</taxon>
        <taxon>Sordariomycetes</taxon>
        <taxon>Sordariomycetidae</taxon>
        <taxon>Sordariales</taxon>
        <taxon>Chaetomiaceae</taxon>
        <taxon>Canariomyces</taxon>
    </lineage>
</organism>
<dbReference type="EMBL" id="MU853351">
    <property type="protein sequence ID" value="KAK4110216.1"/>
    <property type="molecule type" value="Genomic_DNA"/>
</dbReference>
<dbReference type="GO" id="GO:0005829">
    <property type="term" value="C:cytosol"/>
    <property type="evidence" value="ECO:0007669"/>
    <property type="project" value="TreeGrafter"/>
</dbReference>
<comment type="pathway">
    <text evidence="4">Carbohydrate biosynthesis; gluconeogenesis.</text>
</comment>
<keyword evidence="4" id="KW-0324">Glycolysis</keyword>
<evidence type="ECO:0000313" key="6">
    <source>
        <dbReference type="Proteomes" id="UP001302812"/>
    </source>
</evidence>
<proteinExistence type="inferred from homology"/>
<accession>A0AAN6TAE4</accession>
<comment type="catalytic activity">
    <reaction evidence="4">
        <text>D-glyceraldehyde 3-phosphate = dihydroxyacetone phosphate</text>
        <dbReference type="Rhea" id="RHEA:18585"/>
        <dbReference type="ChEBI" id="CHEBI:57642"/>
        <dbReference type="ChEBI" id="CHEBI:59776"/>
        <dbReference type="EC" id="5.3.1.1"/>
    </reaction>
</comment>
<reference evidence="5" key="1">
    <citation type="journal article" date="2023" name="Mol. Phylogenet. Evol.">
        <title>Genome-scale phylogeny and comparative genomics of the fungal order Sordariales.</title>
        <authorList>
            <person name="Hensen N."/>
            <person name="Bonometti L."/>
            <person name="Westerberg I."/>
            <person name="Brannstrom I.O."/>
            <person name="Guillou S."/>
            <person name="Cros-Aarteil S."/>
            <person name="Calhoun S."/>
            <person name="Haridas S."/>
            <person name="Kuo A."/>
            <person name="Mondo S."/>
            <person name="Pangilinan J."/>
            <person name="Riley R."/>
            <person name="LaButti K."/>
            <person name="Andreopoulos B."/>
            <person name="Lipzen A."/>
            <person name="Chen C."/>
            <person name="Yan M."/>
            <person name="Daum C."/>
            <person name="Ng V."/>
            <person name="Clum A."/>
            <person name="Steindorff A."/>
            <person name="Ohm R.A."/>
            <person name="Martin F."/>
            <person name="Silar P."/>
            <person name="Natvig D.O."/>
            <person name="Lalanne C."/>
            <person name="Gautier V."/>
            <person name="Ament-Velasquez S.L."/>
            <person name="Kruys A."/>
            <person name="Hutchinson M.I."/>
            <person name="Powell A.J."/>
            <person name="Barry K."/>
            <person name="Miller A.N."/>
            <person name="Grigoriev I.V."/>
            <person name="Debuchy R."/>
            <person name="Gladieux P."/>
            <person name="Hiltunen Thoren M."/>
            <person name="Johannesson H."/>
        </authorList>
    </citation>
    <scope>NUCLEOTIDE SEQUENCE</scope>
    <source>
        <strain evidence="5">CBS 508.74</strain>
    </source>
</reference>
<evidence type="ECO:0000256" key="4">
    <source>
        <dbReference type="RuleBase" id="RU363013"/>
    </source>
</evidence>
<sequence>MYFSLARTQSFVTSTISLLSQSSSPSSQSAQSRSGGAGQLQQLVEKITAFILPDFISLTHVANTISAALPPINQLLVVGAQNCAAHHAFGPLTGEVSPAVLREAGCRIVMVGHAERRRLFGEGDPDGRVVRDKVAGVLRNGMVPLICVGEVGRPEPESDGAEGGDGDAGVRAAVEEVVGQVQAALRGLSEEVLNGQLKGDSGEEDKGEIILAYEPVWAIGAPEPAAAEYVRAVVRRVRESEVLKGWPGRVRIVYGGAAKPGMWGRLGGDLDGLFLGRFAHQPEQFVKIIHEVAGVDSSVGGG</sequence>
<dbReference type="CDD" id="cd00311">
    <property type="entry name" value="TIM"/>
    <property type="match status" value="1"/>
</dbReference>
<dbReference type="Pfam" id="PF00121">
    <property type="entry name" value="TIM"/>
    <property type="match status" value="1"/>
</dbReference>
<dbReference type="SUPFAM" id="SSF51351">
    <property type="entry name" value="Triosephosphate isomerase (TIM)"/>
    <property type="match status" value="1"/>
</dbReference>
<keyword evidence="4" id="KW-0312">Gluconeogenesis</keyword>
<dbReference type="PANTHER" id="PTHR21139:SF2">
    <property type="entry name" value="TRIOSEPHOSPHATE ISOMERASE"/>
    <property type="match status" value="1"/>
</dbReference>
<dbReference type="EC" id="5.3.1.1" evidence="4"/>
<dbReference type="RefSeq" id="XP_064667786.1">
    <property type="nucleotide sequence ID" value="XM_064816946.1"/>
</dbReference>
<protein>
    <recommendedName>
        <fullName evidence="4">Triosephosphate isomerase</fullName>
        <ecNumber evidence="4">5.3.1.1</ecNumber>
    </recommendedName>
</protein>
<evidence type="ECO:0000256" key="1">
    <source>
        <dbReference type="ARBA" id="ARBA00007422"/>
    </source>
</evidence>
<dbReference type="InterPro" id="IPR013785">
    <property type="entry name" value="Aldolase_TIM"/>
</dbReference>
<comment type="caution">
    <text evidence="5">The sequence shown here is derived from an EMBL/GenBank/DDBJ whole genome shotgun (WGS) entry which is preliminary data.</text>
</comment>
<dbReference type="GO" id="GO:0004807">
    <property type="term" value="F:triose-phosphate isomerase activity"/>
    <property type="evidence" value="ECO:0007669"/>
    <property type="project" value="UniProtKB-EC"/>
</dbReference>
<gene>
    <name evidence="5" type="ORF">N656DRAFT_791166</name>
</gene>
<dbReference type="PANTHER" id="PTHR21139">
    <property type="entry name" value="TRIOSEPHOSPHATE ISOMERASE"/>
    <property type="match status" value="1"/>
</dbReference>
<dbReference type="InterPro" id="IPR000652">
    <property type="entry name" value="Triosephosphate_isomerase"/>
</dbReference>
<comment type="pathway">
    <text evidence="4">Carbohydrate degradation; glycolysis; D-glyceraldehyde 3-phosphate from glycerone phosphate: step 1/1.</text>
</comment>
<dbReference type="InterPro" id="IPR035990">
    <property type="entry name" value="TIM_sf"/>
</dbReference>
<dbReference type="GO" id="GO:0006096">
    <property type="term" value="P:glycolytic process"/>
    <property type="evidence" value="ECO:0007669"/>
    <property type="project" value="UniProtKB-KW"/>
</dbReference>
<dbReference type="GO" id="GO:0046166">
    <property type="term" value="P:glyceraldehyde-3-phosphate biosynthetic process"/>
    <property type="evidence" value="ECO:0007669"/>
    <property type="project" value="TreeGrafter"/>
</dbReference>
<dbReference type="Gene3D" id="3.20.20.70">
    <property type="entry name" value="Aldolase class I"/>
    <property type="match status" value="1"/>
</dbReference>
<evidence type="ECO:0000313" key="5">
    <source>
        <dbReference type="EMBL" id="KAK4110216.1"/>
    </source>
</evidence>
<name>A0AAN6TAE4_9PEZI</name>
<dbReference type="GO" id="GO:0019563">
    <property type="term" value="P:glycerol catabolic process"/>
    <property type="evidence" value="ECO:0007669"/>
    <property type="project" value="TreeGrafter"/>
</dbReference>
<evidence type="ECO:0000256" key="2">
    <source>
        <dbReference type="ARBA" id="ARBA00011738"/>
    </source>
</evidence>
<dbReference type="Proteomes" id="UP001302812">
    <property type="component" value="Unassembled WGS sequence"/>
</dbReference>
<keyword evidence="3 4" id="KW-0413">Isomerase</keyword>
<reference evidence="5" key="2">
    <citation type="submission" date="2023-05" db="EMBL/GenBank/DDBJ databases">
        <authorList>
            <consortium name="Lawrence Berkeley National Laboratory"/>
            <person name="Steindorff A."/>
            <person name="Hensen N."/>
            <person name="Bonometti L."/>
            <person name="Westerberg I."/>
            <person name="Brannstrom I.O."/>
            <person name="Guillou S."/>
            <person name="Cros-Aarteil S."/>
            <person name="Calhoun S."/>
            <person name="Haridas S."/>
            <person name="Kuo A."/>
            <person name="Mondo S."/>
            <person name="Pangilinan J."/>
            <person name="Riley R."/>
            <person name="Labutti K."/>
            <person name="Andreopoulos B."/>
            <person name="Lipzen A."/>
            <person name="Chen C."/>
            <person name="Yanf M."/>
            <person name="Daum C."/>
            <person name="Ng V."/>
            <person name="Clum A."/>
            <person name="Ohm R."/>
            <person name="Martin F."/>
            <person name="Silar P."/>
            <person name="Natvig D."/>
            <person name="Lalanne C."/>
            <person name="Gautier V."/>
            <person name="Ament-Velasquez S.L."/>
            <person name="Kruys A."/>
            <person name="Hutchinson M.I."/>
            <person name="Powell A.J."/>
            <person name="Barry K."/>
            <person name="Miller A.N."/>
            <person name="Grigoriev I.V."/>
            <person name="Debuchy R."/>
            <person name="Gladieux P."/>
            <person name="Thoren M.H."/>
            <person name="Johannesson H."/>
        </authorList>
    </citation>
    <scope>NUCLEOTIDE SEQUENCE</scope>
    <source>
        <strain evidence="5">CBS 508.74</strain>
    </source>
</reference>
<comment type="subunit">
    <text evidence="2">Homodimer.</text>
</comment>
<comment type="similarity">
    <text evidence="1 4">Belongs to the triosephosphate isomerase family.</text>
</comment>
<dbReference type="PROSITE" id="PS51440">
    <property type="entry name" value="TIM_2"/>
    <property type="match status" value="1"/>
</dbReference>
<dbReference type="AlphaFoldDB" id="A0AAN6TAE4"/>
<dbReference type="GO" id="GO:0006094">
    <property type="term" value="P:gluconeogenesis"/>
    <property type="evidence" value="ECO:0007669"/>
    <property type="project" value="UniProtKB-KW"/>
</dbReference>
<keyword evidence="6" id="KW-1185">Reference proteome</keyword>
<evidence type="ECO:0000256" key="3">
    <source>
        <dbReference type="ARBA" id="ARBA00023235"/>
    </source>
</evidence>